<accession>A0A6P7YY83</accession>
<evidence type="ECO:0000313" key="3">
    <source>
        <dbReference type="RefSeq" id="XP_030069501.1"/>
    </source>
</evidence>
<dbReference type="KEGG" id="muo:115476999"/>
<dbReference type="Proteomes" id="UP000515156">
    <property type="component" value="Chromosome 8"/>
</dbReference>
<feature type="transmembrane region" description="Helical" evidence="1">
    <location>
        <begin position="330"/>
        <end position="348"/>
    </location>
</feature>
<keyword evidence="1" id="KW-0812">Transmembrane</keyword>
<keyword evidence="2" id="KW-1185">Reference proteome</keyword>
<reference evidence="3" key="1">
    <citation type="submission" date="2025-08" db="UniProtKB">
        <authorList>
            <consortium name="RefSeq"/>
        </authorList>
    </citation>
    <scope>IDENTIFICATION</scope>
</reference>
<gene>
    <name evidence="3" type="primary">LOC115476999</name>
</gene>
<proteinExistence type="predicted"/>
<evidence type="ECO:0000256" key="1">
    <source>
        <dbReference type="SAM" id="Phobius"/>
    </source>
</evidence>
<keyword evidence="1" id="KW-1133">Transmembrane helix</keyword>
<dbReference type="InParanoid" id="A0A6P7YY83"/>
<sequence length="373" mass="43766">MPPVFEPQQMTLHYDKSFLNLFNYTQIAQLQVDVNITYFMNWTTCTLQHLFALIQKNKAQDDLMINSEYLWRRIFHRWIPSANWILITPNTVKCTDHFCSGQILHFNVTKQRVSCKFIILPIVNEFWLPHFSGNYIGTDNITYNLEFCQHAINGAICGQHSPLYEPCLLQHSINVCPWTILPDHFSMFIEINAQYICLASYDFNVTHLYNLSYPFSGCFTNVTHLWWHGQLYTFVLDMEQQLTLHWYPQVLNIADISLSLQPLREAMKKTELLQQYLQKCNKTLIQHQIDTTLTGDILVDISSRLQKATAHNWWDIFSGHSPSATKALNLLFHPILIILCIIIILTVWNCDLTHYMWKISHSYSIIPLSYKQN</sequence>
<keyword evidence="1" id="KW-0472">Membrane</keyword>
<protein>
    <submittedName>
        <fullName evidence="3">Uncharacterized protein LOC115476999</fullName>
    </submittedName>
</protein>
<dbReference type="OrthoDB" id="9898780at2759"/>
<evidence type="ECO:0000313" key="2">
    <source>
        <dbReference type="Proteomes" id="UP000515156"/>
    </source>
</evidence>
<dbReference type="AlphaFoldDB" id="A0A6P7YY83"/>
<name>A0A6P7YY83_9AMPH</name>
<organism evidence="2 3">
    <name type="scientific">Microcaecilia unicolor</name>
    <dbReference type="NCBI Taxonomy" id="1415580"/>
    <lineage>
        <taxon>Eukaryota</taxon>
        <taxon>Metazoa</taxon>
        <taxon>Chordata</taxon>
        <taxon>Craniata</taxon>
        <taxon>Vertebrata</taxon>
        <taxon>Euteleostomi</taxon>
        <taxon>Amphibia</taxon>
        <taxon>Gymnophiona</taxon>
        <taxon>Siphonopidae</taxon>
        <taxon>Microcaecilia</taxon>
    </lineage>
</organism>
<dbReference type="GeneID" id="115476999"/>
<dbReference type="RefSeq" id="XP_030069501.1">
    <property type="nucleotide sequence ID" value="XM_030213641.1"/>
</dbReference>